<comment type="caution">
    <text evidence="2">The sequence shown here is derived from an EMBL/GenBank/DDBJ whole genome shotgun (WGS) entry which is preliminary data.</text>
</comment>
<accession>A0ABC8L1H2</accession>
<evidence type="ECO:0000256" key="1">
    <source>
        <dbReference type="SAM" id="MobiDB-lite"/>
    </source>
</evidence>
<dbReference type="AlphaFoldDB" id="A0ABC8L1H2"/>
<keyword evidence="3" id="KW-1185">Reference proteome</keyword>
<feature type="compositionally biased region" description="Basic residues" evidence="1">
    <location>
        <begin position="95"/>
        <end position="104"/>
    </location>
</feature>
<feature type="region of interest" description="Disordered" evidence="1">
    <location>
        <begin position="1"/>
        <end position="50"/>
    </location>
</feature>
<proteinExistence type="predicted"/>
<dbReference type="EMBL" id="CAKOAT010388488">
    <property type="protein sequence ID" value="CAH8364824.1"/>
    <property type="molecule type" value="Genomic_DNA"/>
</dbReference>
<evidence type="ECO:0000313" key="2">
    <source>
        <dbReference type="EMBL" id="CAH8364824.1"/>
    </source>
</evidence>
<dbReference type="Proteomes" id="UP001642260">
    <property type="component" value="Unassembled WGS sequence"/>
</dbReference>
<sequence>MEALPTGHATHKMQQRLRGPTKINSQSYGTRGIERRRGMSTPQKQATQVGKRELSLNAEDAFTIGCPQNPKVLGGAPHSYLSLDNERRSSTTTLKLHRRGDRVE</sequence>
<feature type="region of interest" description="Disordered" evidence="1">
    <location>
        <begin position="69"/>
        <end position="104"/>
    </location>
</feature>
<evidence type="ECO:0000313" key="3">
    <source>
        <dbReference type="Proteomes" id="UP001642260"/>
    </source>
</evidence>
<gene>
    <name evidence="2" type="ORF">ERUC_LOCUS30266</name>
</gene>
<organism evidence="2 3">
    <name type="scientific">Eruca vesicaria subsp. sativa</name>
    <name type="common">Garden rocket</name>
    <name type="synonym">Eruca sativa</name>
    <dbReference type="NCBI Taxonomy" id="29727"/>
    <lineage>
        <taxon>Eukaryota</taxon>
        <taxon>Viridiplantae</taxon>
        <taxon>Streptophyta</taxon>
        <taxon>Embryophyta</taxon>
        <taxon>Tracheophyta</taxon>
        <taxon>Spermatophyta</taxon>
        <taxon>Magnoliopsida</taxon>
        <taxon>eudicotyledons</taxon>
        <taxon>Gunneridae</taxon>
        <taxon>Pentapetalae</taxon>
        <taxon>rosids</taxon>
        <taxon>malvids</taxon>
        <taxon>Brassicales</taxon>
        <taxon>Brassicaceae</taxon>
        <taxon>Brassiceae</taxon>
        <taxon>Eruca</taxon>
    </lineage>
</organism>
<protein>
    <submittedName>
        <fullName evidence="2">Uncharacterized protein</fullName>
    </submittedName>
</protein>
<name>A0ABC8L1H2_ERUVS</name>
<reference evidence="2 3" key="1">
    <citation type="submission" date="2022-03" db="EMBL/GenBank/DDBJ databases">
        <authorList>
            <person name="Macdonald S."/>
            <person name="Ahmed S."/>
            <person name="Newling K."/>
        </authorList>
    </citation>
    <scope>NUCLEOTIDE SEQUENCE [LARGE SCALE GENOMIC DNA]</scope>
</reference>